<dbReference type="GeneID" id="67132876"/>
<evidence type="ECO:0000313" key="6">
    <source>
        <dbReference type="EMBL" id="QQK54980.1"/>
    </source>
</evidence>
<dbReference type="Gene3D" id="4.10.80.400">
    <property type="match status" value="1"/>
</dbReference>
<dbReference type="SUPFAM" id="SSF143800">
    <property type="entry name" value="L28p-like"/>
    <property type="match status" value="1"/>
</dbReference>
<comment type="similarity">
    <text evidence="1">Belongs to the bacterial ribosomal protein bL31 family. Type A subfamily.</text>
</comment>
<dbReference type="GO" id="GO:1990904">
    <property type="term" value="C:ribonucleoprotein complex"/>
    <property type="evidence" value="ECO:0007669"/>
    <property type="project" value="UniProtKB-KW"/>
</dbReference>
<keyword evidence="6" id="KW-0934">Plastid</keyword>
<dbReference type="Pfam" id="PF01197">
    <property type="entry name" value="Ribosomal_L31"/>
    <property type="match status" value="1"/>
</dbReference>
<evidence type="ECO:0000256" key="2">
    <source>
        <dbReference type="ARBA" id="ARBA00022980"/>
    </source>
</evidence>
<dbReference type="GO" id="GO:0005840">
    <property type="term" value="C:ribosome"/>
    <property type="evidence" value="ECO:0007669"/>
    <property type="project" value="UniProtKB-KW"/>
</dbReference>
<evidence type="ECO:0000256" key="4">
    <source>
        <dbReference type="ARBA" id="ARBA00035270"/>
    </source>
</evidence>
<dbReference type="PANTHER" id="PTHR33280:SF1">
    <property type="entry name" value="LARGE RIBOSOMAL SUBUNIT PROTEIN BL31C"/>
    <property type="match status" value="1"/>
</dbReference>
<geneLocation type="plastid" evidence="6"/>
<name>A0A7T6Y7G4_9STRA</name>
<evidence type="ECO:0000256" key="1">
    <source>
        <dbReference type="ARBA" id="ARBA00009296"/>
    </source>
</evidence>
<evidence type="ECO:0000256" key="3">
    <source>
        <dbReference type="ARBA" id="ARBA00023274"/>
    </source>
</evidence>
<sequence length="60" mass="6944">MAKKNLHPQWYKTKVYCDGQLVLEVGGTKEKVTVETWSGNHPIFLQASKLEKNETNRIKK</sequence>
<dbReference type="RefSeq" id="YP_010139314.1">
    <property type="nucleotide sequence ID" value="NC_056910.1"/>
</dbReference>
<gene>
    <name evidence="6" type="primary">rpl31</name>
</gene>
<dbReference type="InterPro" id="IPR034704">
    <property type="entry name" value="Ribosomal_bL28/bL31-like_sf"/>
</dbReference>
<dbReference type="AlphaFoldDB" id="A0A7T6Y7G4"/>
<dbReference type="GO" id="GO:0003735">
    <property type="term" value="F:structural constituent of ribosome"/>
    <property type="evidence" value="ECO:0007669"/>
    <property type="project" value="InterPro"/>
</dbReference>
<keyword evidence="2 6" id="KW-0689">Ribosomal protein</keyword>
<dbReference type="GO" id="GO:0006412">
    <property type="term" value="P:translation"/>
    <property type="evidence" value="ECO:0007669"/>
    <property type="project" value="InterPro"/>
</dbReference>
<keyword evidence="3" id="KW-0687">Ribonucleoprotein</keyword>
<reference evidence="6" key="1">
    <citation type="submission" date="2020-10" db="EMBL/GenBank/DDBJ databases">
        <title>Complete chloroplast genome of the Synurophyceae Poterioochromonas malhamensis (Pringsheim) R.A.Andersen 2017 from Van Lake in Eastern Anatolia.</title>
        <authorList>
            <person name="Gastineau R."/>
            <person name="Yilmaz E."/>
            <person name="Solak C.N."/>
            <person name="Lemieux C."/>
            <person name="Turmel M."/>
            <person name="Witkowski A."/>
        </authorList>
    </citation>
    <scope>NUCLEOTIDE SEQUENCE</scope>
    <source>
        <strain evidence="6">SZCZR2049</strain>
    </source>
</reference>
<dbReference type="InterPro" id="IPR002150">
    <property type="entry name" value="Ribosomal_bL31"/>
</dbReference>
<proteinExistence type="inferred from homology"/>
<protein>
    <recommendedName>
        <fullName evidence="4">Large ribosomal subunit protein bL31c</fullName>
    </recommendedName>
    <alternativeName>
        <fullName evidence="5">50S ribosomal protein L31, chloroplastic</fullName>
    </alternativeName>
</protein>
<organism evidence="6">
    <name type="scientific">Poterioochromonas malhamensis</name>
    <dbReference type="NCBI Taxonomy" id="88167"/>
    <lineage>
        <taxon>Eukaryota</taxon>
        <taxon>Sar</taxon>
        <taxon>Stramenopiles</taxon>
        <taxon>Ochrophyta</taxon>
        <taxon>Synurophyceae</taxon>
        <taxon>Ochromonadales</taxon>
        <taxon>Ochromonadaceae</taxon>
        <taxon>Poterioochromonas</taxon>
    </lineage>
</organism>
<dbReference type="PANTHER" id="PTHR33280">
    <property type="entry name" value="50S RIBOSOMAL PROTEIN L31, CHLOROPLASTIC"/>
    <property type="match status" value="1"/>
</dbReference>
<evidence type="ECO:0000256" key="5">
    <source>
        <dbReference type="ARBA" id="ARBA00035529"/>
    </source>
</evidence>
<dbReference type="EMBL" id="MW175522">
    <property type="protein sequence ID" value="QQK54980.1"/>
    <property type="molecule type" value="Genomic_DNA"/>
</dbReference>
<accession>A0A7T6Y7G4</accession>